<evidence type="ECO:0000256" key="2">
    <source>
        <dbReference type="ARBA" id="ARBA00023125"/>
    </source>
</evidence>
<dbReference type="GO" id="GO:0003677">
    <property type="term" value="F:DNA binding"/>
    <property type="evidence" value="ECO:0007669"/>
    <property type="project" value="UniProtKB-KW"/>
</dbReference>
<dbReference type="InterPro" id="IPR047057">
    <property type="entry name" value="MerR_fam"/>
</dbReference>
<dbReference type="PRINTS" id="PR00040">
    <property type="entry name" value="HTHMERR"/>
</dbReference>
<reference evidence="5" key="1">
    <citation type="submission" date="2023-07" db="EMBL/GenBank/DDBJ databases">
        <authorList>
            <person name="Pelsma A.J. K."/>
        </authorList>
    </citation>
    <scope>NUCLEOTIDE SEQUENCE</scope>
</reference>
<dbReference type="GO" id="GO:0003700">
    <property type="term" value="F:DNA-binding transcription factor activity"/>
    <property type="evidence" value="ECO:0007669"/>
    <property type="project" value="InterPro"/>
</dbReference>
<gene>
    <name evidence="5" type="ORF">AMST5_00054</name>
</gene>
<dbReference type="AlphaFoldDB" id="A0AA48LYH1"/>
<feature type="domain" description="HTH merR-type" evidence="4">
    <location>
        <begin position="3"/>
        <end position="72"/>
    </location>
</feature>
<evidence type="ECO:0000256" key="3">
    <source>
        <dbReference type="ARBA" id="ARBA00023163"/>
    </source>
</evidence>
<sequence length="132" mass="14281">MQVLTIGRLAAAAGVNLETVRYYERVGLMPPPGRTASGHRAYEATHIRRLAFIRRARELGFSIEEIRALLALAEPSRASCAQVREIARTHLDNVRAKLADLTKLEGILSETIDSCSGDPAPSCPVLDMLGGA</sequence>
<proteinExistence type="predicted"/>
<dbReference type="SMART" id="SM00422">
    <property type="entry name" value="HTH_MERR"/>
    <property type="match status" value="1"/>
</dbReference>
<evidence type="ECO:0000313" key="5">
    <source>
        <dbReference type="EMBL" id="CAJ0848959.1"/>
    </source>
</evidence>
<dbReference type="Gene3D" id="1.10.1660.10">
    <property type="match status" value="1"/>
</dbReference>
<accession>A0AA48LYH1</accession>
<dbReference type="InterPro" id="IPR009061">
    <property type="entry name" value="DNA-bd_dom_put_sf"/>
</dbReference>
<dbReference type="EMBL" id="OY288114">
    <property type="protein sequence ID" value="CAJ0848959.1"/>
    <property type="molecule type" value="Genomic_DNA"/>
</dbReference>
<dbReference type="Pfam" id="PF00376">
    <property type="entry name" value="MerR"/>
    <property type="match status" value="1"/>
</dbReference>
<protein>
    <recommendedName>
        <fullName evidence="4">HTH merR-type domain-containing protein</fullName>
    </recommendedName>
</protein>
<dbReference type="CDD" id="cd04785">
    <property type="entry name" value="HTH_CadR-PbrR-like"/>
    <property type="match status" value="1"/>
</dbReference>
<evidence type="ECO:0000259" key="4">
    <source>
        <dbReference type="PROSITE" id="PS50937"/>
    </source>
</evidence>
<dbReference type="InterPro" id="IPR000551">
    <property type="entry name" value="MerR-type_HTH_dom"/>
</dbReference>
<dbReference type="Pfam" id="PF09278">
    <property type="entry name" value="MerR-DNA-bind"/>
    <property type="match status" value="1"/>
</dbReference>
<organism evidence="5">
    <name type="scientific">freshwater sediment metagenome</name>
    <dbReference type="NCBI Taxonomy" id="556182"/>
    <lineage>
        <taxon>unclassified sequences</taxon>
        <taxon>metagenomes</taxon>
        <taxon>ecological metagenomes</taxon>
    </lineage>
</organism>
<evidence type="ECO:0000256" key="1">
    <source>
        <dbReference type="ARBA" id="ARBA00023015"/>
    </source>
</evidence>
<keyword evidence="2" id="KW-0238">DNA-binding</keyword>
<dbReference type="PANTHER" id="PTHR30204">
    <property type="entry name" value="REDOX-CYCLING DRUG-SENSING TRANSCRIPTIONAL ACTIVATOR SOXR"/>
    <property type="match status" value="1"/>
</dbReference>
<dbReference type="PROSITE" id="PS00552">
    <property type="entry name" value="HTH_MERR_1"/>
    <property type="match status" value="1"/>
</dbReference>
<dbReference type="SUPFAM" id="SSF46955">
    <property type="entry name" value="Putative DNA-binding domain"/>
    <property type="match status" value="1"/>
</dbReference>
<dbReference type="PROSITE" id="PS50937">
    <property type="entry name" value="HTH_MERR_2"/>
    <property type="match status" value="1"/>
</dbReference>
<keyword evidence="1" id="KW-0805">Transcription regulation</keyword>
<keyword evidence="3" id="KW-0804">Transcription</keyword>
<name>A0AA48LYH1_9ZZZZ</name>
<dbReference type="PANTHER" id="PTHR30204:SF94">
    <property type="entry name" value="HEAVY METAL-DEPENDENT TRANSCRIPTIONAL REGULATOR HI_0293-RELATED"/>
    <property type="match status" value="1"/>
</dbReference>
<dbReference type="InterPro" id="IPR015358">
    <property type="entry name" value="Tscrpt_reg_MerR_DNA-bd"/>
</dbReference>